<dbReference type="GO" id="GO:0020037">
    <property type="term" value="F:heme binding"/>
    <property type="evidence" value="ECO:0007669"/>
    <property type="project" value="InterPro"/>
</dbReference>
<evidence type="ECO:0000259" key="6">
    <source>
        <dbReference type="Pfam" id="PF02085"/>
    </source>
</evidence>
<evidence type="ECO:0000256" key="4">
    <source>
        <dbReference type="ARBA" id="ARBA00022982"/>
    </source>
</evidence>
<evidence type="ECO:0000256" key="1">
    <source>
        <dbReference type="ARBA" id="ARBA00022448"/>
    </source>
</evidence>
<dbReference type="CDD" id="cd08168">
    <property type="entry name" value="Cytochrom_C3"/>
    <property type="match status" value="1"/>
</dbReference>
<dbReference type="InterPro" id="IPR020942">
    <property type="entry name" value="Cyt_c_III_dom"/>
</dbReference>
<keyword evidence="5" id="KW-0408">Iron</keyword>
<keyword evidence="2" id="KW-0349">Heme</keyword>
<protein>
    <recommendedName>
        <fullName evidence="6">Class III cytochrome C domain-containing protein</fullName>
    </recommendedName>
</protein>
<dbReference type="GO" id="GO:0009055">
    <property type="term" value="F:electron transfer activity"/>
    <property type="evidence" value="ECO:0007669"/>
    <property type="project" value="InterPro"/>
</dbReference>
<dbReference type="GO" id="GO:0046872">
    <property type="term" value="F:metal ion binding"/>
    <property type="evidence" value="ECO:0007669"/>
    <property type="project" value="UniProtKB-KW"/>
</dbReference>
<dbReference type="Pfam" id="PF02085">
    <property type="entry name" value="Cytochrom_CIII"/>
    <property type="match status" value="1"/>
</dbReference>
<feature type="domain" description="Class III cytochrome C" evidence="6">
    <location>
        <begin position="54"/>
        <end position="153"/>
    </location>
</feature>
<evidence type="ECO:0000256" key="2">
    <source>
        <dbReference type="ARBA" id="ARBA00022617"/>
    </source>
</evidence>
<organism evidence="7">
    <name type="scientific">hydrothermal vent metagenome</name>
    <dbReference type="NCBI Taxonomy" id="652676"/>
    <lineage>
        <taxon>unclassified sequences</taxon>
        <taxon>metagenomes</taxon>
        <taxon>ecological metagenomes</taxon>
    </lineage>
</organism>
<evidence type="ECO:0000256" key="5">
    <source>
        <dbReference type="ARBA" id="ARBA00023004"/>
    </source>
</evidence>
<proteinExistence type="predicted"/>
<evidence type="ECO:0000256" key="3">
    <source>
        <dbReference type="ARBA" id="ARBA00022723"/>
    </source>
</evidence>
<dbReference type="AlphaFoldDB" id="A0A3B0V358"/>
<dbReference type="InterPro" id="IPR036280">
    <property type="entry name" value="Multihaem_cyt_sf"/>
</dbReference>
<gene>
    <name evidence="7" type="ORF">MNBD_DELTA03-181</name>
</gene>
<keyword evidence="1" id="KW-0813">Transport</keyword>
<sequence>MDKIVNKRFLAVIGGFALLAAVPVVSAQARGIPQVININTQADMASIKGLPKDRKHVNSFSHARHAKDYLKGKEKYSTYPYSDAFTCSACHPGAKSEKALLAADPAATLSASLDKVGGPRKLMKYFHNICRQCHKKVKKAGIVSGPTNCNGCHGRK</sequence>
<reference evidence="7" key="1">
    <citation type="submission" date="2018-06" db="EMBL/GenBank/DDBJ databases">
        <authorList>
            <person name="Zhirakovskaya E."/>
        </authorList>
    </citation>
    <scope>NUCLEOTIDE SEQUENCE</scope>
</reference>
<keyword evidence="3" id="KW-0479">Metal-binding</keyword>
<evidence type="ECO:0000313" key="7">
    <source>
        <dbReference type="EMBL" id="VAW37421.1"/>
    </source>
</evidence>
<dbReference type="SUPFAM" id="SSF48695">
    <property type="entry name" value="Multiheme cytochromes"/>
    <property type="match status" value="1"/>
</dbReference>
<keyword evidence="4" id="KW-0249">Electron transport</keyword>
<dbReference type="Gene3D" id="3.90.10.10">
    <property type="entry name" value="Cytochrome C3"/>
    <property type="match status" value="1"/>
</dbReference>
<dbReference type="EMBL" id="UOEX01000210">
    <property type="protein sequence ID" value="VAW37421.1"/>
    <property type="molecule type" value="Genomic_DNA"/>
</dbReference>
<accession>A0A3B0V358</accession>
<name>A0A3B0V358_9ZZZZ</name>